<feature type="non-terminal residue" evidence="1">
    <location>
        <position position="198"/>
    </location>
</feature>
<organism evidence="1">
    <name type="scientific">marine sediment metagenome</name>
    <dbReference type="NCBI Taxonomy" id="412755"/>
    <lineage>
        <taxon>unclassified sequences</taxon>
        <taxon>metagenomes</taxon>
        <taxon>ecological metagenomes</taxon>
    </lineage>
</organism>
<proteinExistence type="predicted"/>
<name>X1JYS2_9ZZZZ</name>
<evidence type="ECO:0000313" key="1">
    <source>
        <dbReference type="EMBL" id="GAH99307.1"/>
    </source>
</evidence>
<protein>
    <submittedName>
        <fullName evidence="1">Uncharacterized protein</fullName>
    </submittedName>
</protein>
<dbReference type="EMBL" id="BARV01000509">
    <property type="protein sequence ID" value="GAH99307.1"/>
    <property type="molecule type" value="Genomic_DNA"/>
</dbReference>
<dbReference type="AlphaFoldDB" id="X1JYS2"/>
<gene>
    <name evidence="1" type="ORF">S06H3_01892</name>
</gene>
<comment type="caution">
    <text evidence="1">The sequence shown here is derived from an EMBL/GenBank/DDBJ whole genome shotgun (WGS) entry which is preliminary data.</text>
</comment>
<reference evidence="1" key="1">
    <citation type="journal article" date="2014" name="Front. Microbiol.">
        <title>High frequency of phylogenetically diverse reductive dehalogenase-homologous genes in deep subseafloor sedimentary metagenomes.</title>
        <authorList>
            <person name="Kawai M."/>
            <person name="Futagami T."/>
            <person name="Toyoda A."/>
            <person name="Takaki Y."/>
            <person name="Nishi S."/>
            <person name="Hori S."/>
            <person name="Arai W."/>
            <person name="Tsubouchi T."/>
            <person name="Morono Y."/>
            <person name="Uchiyama I."/>
            <person name="Ito T."/>
            <person name="Fujiyama A."/>
            <person name="Inagaki F."/>
            <person name="Takami H."/>
        </authorList>
    </citation>
    <scope>NUCLEOTIDE SEQUENCE</scope>
    <source>
        <strain evidence="1">Expedition CK06-06</strain>
    </source>
</reference>
<sequence>MSWLHDHQAQLDGYQLYAEIAYRFRPQVLPDDRDDIEMEIVLKLKTEADKKDQVTLGFLYAVARNIVRTYWRKKYRERRRFCRLYEGSKGEWIADGRKLVAPAPDIEARIDARAILKTLPKRMVKAGIIRDGGGKLNNADKLYLCRQRHRISKFNHSDAERIERMRQLYVDEGLPCDEVAKIVEMARSTVQRQLNKLG</sequence>
<accession>X1JYS2</accession>